<name>A0A6C0KQG0_9ZZZZ</name>
<evidence type="ECO:0000313" key="2">
    <source>
        <dbReference type="EMBL" id="QHU20245.1"/>
    </source>
</evidence>
<organism evidence="2">
    <name type="scientific">viral metagenome</name>
    <dbReference type="NCBI Taxonomy" id="1070528"/>
    <lineage>
        <taxon>unclassified sequences</taxon>
        <taxon>metagenomes</taxon>
        <taxon>organismal metagenomes</taxon>
    </lineage>
</organism>
<accession>A0A6C0KQG0</accession>
<dbReference type="EMBL" id="MN740964">
    <property type="protein sequence ID" value="QHU20245.1"/>
    <property type="molecule type" value="Genomic_DNA"/>
</dbReference>
<dbReference type="AlphaFoldDB" id="A0A6C0KQG0"/>
<dbReference type="SUPFAM" id="SSF88874">
    <property type="entry name" value="Receptor-binding domain of short tail fibre protein gp12"/>
    <property type="match status" value="1"/>
</dbReference>
<protein>
    <recommendedName>
        <fullName evidence="3">Tail collar domain protein</fullName>
    </recommendedName>
</protein>
<feature type="transmembrane region" description="Helical" evidence="1">
    <location>
        <begin position="6"/>
        <end position="25"/>
    </location>
</feature>
<evidence type="ECO:0000256" key="1">
    <source>
        <dbReference type="SAM" id="Phobius"/>
    </source>
</evidence>
<evidence type="ECO:0008006" key="3">
    <source>
        <dbReference type="Google" id="ProtNLM"/>
    </source>
</evidence>
<dbReference type="Gene3D" id="3.90.1340.10">
    <property type="entry name" value="Phage tail collar domain"/>
    <property type="match status" value="1"/>
</dbReference>
<keyword evidence="1" id="KW-1133">Transmembrane helix</keyword>
<dbReference type="InterPro" id="IPR037053">
    <property type="entry name" value="Phage_tail_collar_dom_sf"/>
</dbReference>
<keyword evidence="1" id="KW-0812">Transmembrane</keyword>
<keyword evidence="1" id="KW-0472">Membrane</keyword>
<sequence>MKEKIVYTAICLVFLGLVAICIWLCQEHYTYSGNSSGQGTVENTRTLTMDDTGNLSLVYSVPVGTIVAWSGNSTTIPKGWALCDGTTTYTDINGNTQTVPNLSGSFLLGANGDTGAGPSTQVTPGDAGGQWEPNILTQGAFSVEWSPILFPGNDENQVSISYNQPESSYVSGKYTTIPPPPYVGVNWIIKIA</sequence>
<proteinExistence type="predicted"/>
<reference evidence="2" key="1">
    <citation type="journal article" date="2020" name="Nature">
        <title>Giant virus diversity and host interactions through global metagenomics.</title>
        <authorList>
            <person name="Schulz F."/>
            <person name="Roux S."/>
            <person name="Paez-Espino D."/>
            <person name="Jungbluth S."/>
            <person name="Walsh D.A."/>
            <person name="Denef V.J."/>
            <person name="McMahon K.D."/>
            <person name="Konstantinidis K.T."/>
            <person name="Eloe-Fadrosh E.A."/>
            <person name="Kyrpides N.C."/>
            <person name="Woyke T."/>
        </authorList>
    </citation>
    <scope>NUCLEOTIDE SEQUENCE</scope>
    <source>
        <strain evidence="2">GVMAG-S-3300013014-136</strain>
    </source>
</reference>